<feature type="compositionally biased region" description="Low complexity" evidence="4">
    <location>
        <begin position="85"/>
        <end position="101"/>
    </location>
</feature>
<evidence type="ECO:0000256" key="1">
    <source>
        <dbReference type="ARBA" id="ARBA00006640"/>
    </source>
</evidence>
<evidence type="ECO:0000256" key="3">
    <source>
        <dbReference type="ARBA" id="ARBA00023274"/>
    </source>
</evidence>
<feature type="compositionally biased region" description="Basic and acidic residues" evidence="4">
    <location>
        <begin position="184"/>
        <end position="197"/>
    </location>
</feature>
<reference evidence="5" key="1">
    <citation type="submission" date="2023-05" db="EMBL/GenBank/DDBJ databases">
        <title>Nepenthes gracilis genome sequencing.</title>
        <authorList>
            <person name="Fukushima K."/>
        </authorList>
    </citation>
    <scope>NUCLEOTIDE SEQUENCE</scope>
    <source>
        <strain evidence="5">SING2019-196</strain>
    </source>
</reference>
<accession>A0AAD3XSS1</accession>
<dbReference type="AlphaFoldDB" id="A0AAD3XSS1"/>
<comment type="caution">
    <text evidence="5">The sequence shown here is derived from an EMBL/GenBank/DDBJ whole genome shotgun (WGS) entry which is preliminary data.</text>
</comment>
<feature type="compositionally biased region" description="Basic and acidic residues" evidence="4">
    <location>
        <begin position="24"/>
        <end position="33"/>
    </location>
</feature>
<dbReference type="Pfam" id="PF01165">
    <property type="entry name" value="Ribosomal_S21"/>
    <property type="match status" value="1"/>
</dbReference>
<organism evidence="5 6">
    <name type="scientific">Nepenthes gracilis</name>
    <name type="common">Slender pitcher plant</name>
    <dbReference type="NCBI Taxonomy" id="150966"/>
    <lineage>
        <taxon>Eukaryota</taxon>
        <taxon>Viridiplantae</taxon>
        <taxon>Streptophyta</taxon>
        <taxon>Embryophyta</taxon>
        <taxon>Tracheophyta</taxon>
        <taxon>Spermatophyta</taxon>
        <taxon>Magnoliopsida</taxon>
        <taxon>eudicotyledons</taxon>
        <taxon>Gunneridae</taxon>
        <taxon>Pentapetalae</taxon>
        <taxon>Caryophyllales</taxon>
        <taxon>Nepenthaceae</taxon>
        <taxon>Nepenthes</taxon>
    </lineage>
</organism>
<dbReference type="GO" id="GO:0003735">
    <property type="term" value="F:structural constituent of ribosome"/>
    <property type="evidence" value="ECO:0007669"/>
    <property type="project" value="InterPro"/>
</dbReference>
<dbReference type="NCBIfam" id="TIGR00030">
    <property type="entry name" value="S21p"/>
    <property type="match status" value="1"/>
</dbReference>
<keyword evidence="3" id="KW-0687">Ribonucleoprotein</keyword>
<evidence type="ECO:0000313" key="6">
    <source>
        <dbReference type="Proteomes" id="UP001279734"/>
    </source>
</evidence>
<dbReference type="GO" id="GO:0006412">
    <property type="term" value="P:translation"/>
    <property type="evidence" value="ECO:0007669"/>
    <property type="project" value="InterPro"/>
</dbReference>
<dbReference type="GO" id="GO:1990904">
    <property type="term" value="C:ribonucleoprotein complex"/>
    <property type="evidence" value="ECO:0007669"/>
    <property type="project" value="UniProtKB-KW"/>
</dbReference>
<evidence type="ECO:0008006" key="7">
    <source>
        <dbReference type="Google" id="ProtNLM"/>
    </source>
</evidence>
<dbReference type="PANTHER" id="PTHR21109">
    <property type="entry name" value="MITOCHONDRIAL 28S RIBOSOMAL PROTEIN S21"/>
    <property type="match status" value="1"/>
</dbReference>
<proteinExistence type="inferred from homology"/>
<feature type="region of interest" description="Disordered" evidence="4">
    <location>
        <begin position="184"/>
        <end position="238"/>
    </location>
</feature>
<name>A0AAD3XSS1_NEPGR</name>
<sequence>MVEEWGGRKEDAATSWVNCPLNTEKQRVKERDALPNAETTAELSTAKLSPMASASPISNFFSFLLPSKPPPPKSPQPQFHPPPFSSSSNSSSPPPQSISLSPKKEDWLVPLVGNRDTDYPRDLTAVVCPSLAYSNTLYFRSAYNVQVVVDENEPEERLLNRFRREVMKAGVIQECKRRRFFENKQDERKRKTREAAKRNSRRRRTQFRSPLQSKKEPEKVEKPEDEDDNWEMPEGDLP</sequence>
<dbReference type="Gene3D" id="1.20.5.1150">
    <property type="entry name" value="Ribosomal protein S8"/>
    <property type="match status" value="1"/>
</dbReference>
<keyword evidence="6" id="KW-1185">Reference proteome</keyword>
<dbReference type="InterPro" id="IPR001911">
    <property type="entry name" value="Ribosomal_bS21"/>
</dbReference>
<dbReference type="GO" id="GO:0005840">
    <property type="term" value="C:ribosome"/>
    <property type="evidence" value="ECO:0007669"/>
    <property type="project" value="UniProtKB-KW"/>
</dbReference>
<comment type="similarity">
    <text evidence="1">Belongs to the bacterial ribosomal protein bS21 family.</text>
</comment>
<feature type="region of interest" description="Disordered" evidence="4">
    <location>
        <begin position="65"/>
        <end position="103"/>
    </location>
</feature>
<feature type="region of interest" description="Disordered" evidence="4">
    <location>
        <begin position="1"/>
        <end position="48"/>
    </location>
</feature>
<dbReference type="PANTHER" id="PTHR21109:SF0">
    <property type="entry name" value="SMALL RIBOSOMAL SUBUNIT PROTEIN BS21M"/>
    <property type="match status" value="1"/>
</dbReference>
<evidence type="ECO:0000313" key="5">
    <source>
        <dbReference type="EMBL" id="GMH15031.1"/>
    </source>
</evidence>
<feature type="compositionally biased region" description="Basic and acidic residues" evidence="4">
    <location>
        <begin position="213"/>
        <end position="222"/>
    </location>
</feature>
<dbReference type="EMBL" id="BSYO01000014">
    <property type="protein sequence ID" value="GMH15031.1"/>
    <property type="molecule type" value="Genomic_DNA"/>
</dbReference>
<feature type="compositionally biased region" description="Pro residues" evidence="4">
    <location>
        <begin position="67"/>
        <end position="84"/>
    </location>
</feature>
<feature type="compositionally biased region" description="Basic and acidic residues" evidence="4">
    <location>
        <begin position="1"/>
        <end position="12"/>
    </location>
</feature>
<protein>
    <recommendedName>
        <fullName evidence="7">Ribosomal protein S21</fullName>
    </recommendedName>
</protein>
<dbReference type="Proteomes" id="UP001279734">
    <property type="component" value="Unassembled WGS sequence"/>
</dbReference>
<dbReference type="HAMAP" id="MF_00358">
    <property type="entry name" value="Ribosomal_bS21"/>
    <property type="match status" value="1"/>
</dbReference>
<evidence type="ECO:0000256" key="2">
    <source>
        <dbReference type="ARBA" id="ARBA00022980"/>
    </source>
</evidence>
<dbReference type="PRINTS" id="PR00976">
    <property type="entry name" value="RIBOSOMALS21"/>
</dbReference>
<evidence type="ECO:0000256" key="4">
    <source>
        <dbReference type="SAM" id="MobiDB-lite"/>
    </source>
</evidence>
<gene>
    <name evidence="5" type="ORF">Nepgr_016872</name>
</gene>
<keyword evidence="2" id="KW-0689">Ribosomal protein</keyword>
<feature type="compositionally biased region" description="Polar residues" evidence="4">
    <location>
        <begin position="37"/>
        <end position="47"/>
    </location>
</feature>
<feature type="compositionally biased region" description="Acidic residues" evidence="4">
    <location>
        <begin position="223"/>
        <end position="238"/>
    </location>
</feature>
<dbReference type="InterPro" id="IPR038380">
    <property type="entry name" value="Ribosomal_bS21_sf"/>
</dbReference>